<protein>
    <submittedName>
        <fullName evidence="6">Uncharacterized protein</fullName>
    </submittedName>
</protein>
<dbReference type="Gene3D" id="1.10.510.10">
    <property type="entry name" value="Transferase(Phosphotransferase) domain 1"/>
    <property type="match status" value="1"/>
</dbReference>
<dbReference type="Proteomes" id="UP001151529">
    <property type="component" value="Chromosome 10"/>
</dbReference>
<comment type="caution">
    <text evidence="6">The sequence shown here is derived from an EMBL/GenBank/DDBJ whole genome shotgun (WGS) entry which is preliminary data.</text>
</comment>
<evidence type="ECO:0000256" key="2">
    <source>
        <dbReference type="ARBA" id="ARBA00022692"/>
    </source>
</evidence>
<evidence type="ECO:0000313" key="6">
    <source>
        <dbReference type="EMBL" id="KAJ6721338.1"/>
    </source>
</evidence>
<keyword evidence="7" id="KW-1185">Reference proteome</keyword>
<keyword evidence="2" id="KW-0812">Transmembrane</keyword>
<dbReference type="EMBL" id="JAPFFL010000006">
    <property type="protein sequence ID" value="KAJ6721338.1"/>
    <property type="molecule type" value="Genomic_DNA"/>
</dbReference>
<sequence>MFGCMRHPLPVPSTLQSPAWWLVERTAAYIHLPAAAAACVQFNSLASHLPVIVPRTDLAPPISSLLSNYPHLSSLLSTTHIAVASWLLRRHFAENWLDIVGGKERGEGILAEKTAEMEESGKKSTCSPRVGNFEAQDSSVDSEEWYFPRWAFDKVFKEMRVEDILDRQIKHCYDDRVHFDMVDRMVKTALWCLQDRADMRPSMGKVAKMLEGSVEITEPKKPTIFFLED</sequence>
<keyword evidence="5" id="KW-0472">Membrane</keyword>
<dbReference type="GO" id="GO:0016020">
    <property type="term" value="C:membrane"/>
    <property type="evidence" value="ECO:0007669"/>
    <property type="project" value="UniProtKB-SubCell"/>
</dbReference>
<evidence type="ECO:0000256" key="4">
    <source>
        <dbReference type="ARBA" id="ARBA00022989"/>
    </source>
</evidence>
<dbReference type="PANTHER" id="PTHR47974:SF6">
    <property type="entry name" value="NON-SPECIFIC SERINE_THREONINE PROTEIN KINASE"/>
    <property type="match status" value="1"/>
</dbReference>
<name>A0A9Q0U0Y2_SALVM</name>
<accession>A0A9Q0U0Y2</accession>
<gene>
    <name evidence="6" type="ORF">OIU85_024428</name>
</gene>
<dbReference type="OrthoDB" id="4062651at2759"/>
<dbReference type="AlphaFoldDB" id="A0A9Q0U0Y2"/>
<reference evidence="6" key="1">
    <citation type="submission" date="2022-11" db="EMBL/GenBank/DDBJ databases">
        <authorList>
            <person name="Hyden B.L."/>
            <person name="Feng K."/>
            <person name="Yates T."/>
            <person name="Jawdy S."/>
            <person name="Smart L.B."/>
            <person name="Muchero W."/>
        </authorList>
    </citation>
    <scope>NUCLEOTIDE SEQUENCE</scope>
    <source>
        <tissue evidence="6">Shoot tip</tissue>
    </source>
</reference>
<organism evidence="6 7">
    <name type="scientific">Salix viminalis</name>
    <name type="common">Common osier</name>
    <name type="synonym">Basket willow</name>
    <dbReference type="NCBI Taxonomy" id="40686"/>
    <lineage>
        <taxon>Eukaryota</taxon>
        <taxon>Viridiplantae</taxon>
        <taxon>Streptophyta</taxon>
        <taxon>Embryophyta</taxon>
        <taxon>Tracheophyta</taxon>
        <taxon>Spermatophyta</taxon>
        <taxon>Magnoliopsida</taxon>
        <taxon>eudicotyledons</taxon>
        <taxon>Gunneridae</taxon>
        <taxon>Pentapetalae</taxon>
        <taxon>rosids</taxon>
        <taxon>fabids</taxon>
        <taxon>Malpighiales</taxon>
        <taxon>Salicaceae</taxon>
        <taxon>Saliceae</taxon>
        <taxon>Salix</taxon>
    </lineage>
</organism>
<evidence type="ECO:0000256" key="5">
    <source>
        <dbReference type="ARBA" id="ARBA00023136"/>
    </source>
</evidence>
<evidence type="ECO:0000313" key="7">
    <source>
        <dbReference type="Proteomes" id="UP001151529"/>
    </source>
</evidence>
<comment type="subcellular location">
    <subcellularLocation>
        <location evidence="1">Membrane</location>
        <topology evidence="1">Single-pass membrane protein</topology>
    </subcellularLocation>
</comment>
<keyword evidence="3" id="KW-0732">Signal</keyword>
<proteinExistence type="predicted"/>
<evidence type="ECO:0000256" key="1">
    <source>
        <dbReference type="ARBA" id="ARBA00004167"/>
    </source>
</evidence>
<evidence type="ECO:0000256" key="3">
    <source>
        <dbReference type="ARBA" id="ARBA00022729"/>
    </source>
</evidence>
<keyword evidence="4" id="KW-1133">Transmembrane helix</keyword>
<dbReference type="PANTHER" id="PTHR47974">
    <property type="entry name" value="OS07G0415500 PROTEIN"/>
    <property type="match status" value="1"/>
</dbReference>
<reference evidence="6" key="2">
    <citation type="journal article" date="2023" name="Int. J. Mol. Sci.">
        <title>De Novo Assembly and Annotation of 11 Diverse Shrub Willow (Salix) Genomes Reveals Novel Gene Organization in Sex-Linked Regions.</title>
        <authorList>
            <person name="Hyden B."/>
            <person name="Feng K."/>
            <person name="Yates T.B."/>
            <person name="Jawdy S."/>
            <person name="Cereghino C."/>
            <person name="Smart L.B."/>
            <person name="Muchero W."/>
        </authorList>
    </citation>
    <scope>NUCLEOTIDE SEQUENCE [LARGE SCALE GENOMIC DNA]</scope>
    <source>
        <tissue evidence="6">Shoot tip</tissue>
    </source>
</reference>